<dbReference type="AlphaFoldDB" id="A0A9W8JUV7"/>
<name>A0A9W8JUV7_9AGAR</name>
<evidence type="ECO:0000313" key="3">
    <source>
        <dbReference type="Proteomes" id="UP001148786"/>
    </source>
</evidence>
<sequence>MMLRNVGASAAHGKLSKGKSDPARVDEERKLELVPTTAELLKKPRKKHFGIGGWGGDKHCAGRKRKPVVFGDVSSDDSDGDDDTDGLEAGLKKRASDASSPSSPALAALAVV</sequence>
<dbReference type="Proteomes" id="UP001148786">
    <property type="component" value="Unassembled WGS sequence"/>
</dbReference>
<dbReference type="EMBL" id="JANKHO010004260">
    <property type="protein sequence ID" value="KAJ3477767.1"/>
    <property type="molecule type" value="Genomic_DNA"/>
</dbReference>
<protein>
    <submittedName>
        <fullName evidence="2">Uncharacterized protein</fullName>
    </submittedName>
</protein>
<feature type="compositionally biased region" description="Low complexity" evidence="1">
    <location>
        <begin position="97"/>
        <end position="112"/>
    </location>
</feature>
<evidence type="ECO:0000313" key="2">
    <source>
        <dbReference type="EMBL" id="KAJ3477767.1"/>
    </source>
</evidence>
<comment type="caution">
    <text evidence="2">The sequence shown here is derived from an EMBL/GenBank/DDBJ whole genome shotgun (WGS) entry which is preliminary data.</text>
</comment>
<keyword evidence="3" id="KW-1185">Reference proteome</keyword>
<feature type="compositionally biased region" description="Acidic residues" evidence="1">
    <location>
        <begin position="74"/>
        <end position="86"/>
    </location>
</feature>
<organism evidence="2 3">
    <name type="scientific">Agrocybe chaxingu</name>
    <dbReference type="NCBI Taxonomy" id="84603"/>
    <lineage>
        <taxon>Eukaryota</taxon>
        <taxon>Fungi</taxon>
        <taxon>Dikarya</taxon>
        <taxon>Basidiomycota</taxon>
        <taxon>Agaricomycotina</taxon>
        <taxon>Agaricomycetes</taxon>
        <taxon>Agaricomycetidae</taxon>
        <taxon>Agaricales</taxon>
        <taxon>Agaricineae</taxon>
        <taxon>Strophariaceae</taxon>
        <taxon>Agrocybe</taxon>
    </lineage>
</organism>
<accession>A0A9W8JUV7</accession>
<reference evidence="2" key="1">
    <citation type="submission" date="2022-07" db="EMBL/GenBank/DDBJ databases">
        <title>Genome Sequence of Agrocybe chaxingu.</title>
        <authorList>
            <person name="Buettner E."/>
        </authorList>
    </citation>
    <scope>NUCLEOTIDE SEQUENCE</scope>
    <source>
        <strain evidence="2">MP-N11</strain>
    </source>
</reference>
<feature type="compositionally biased region" description="Basic and acidic residues" evidence="1">
    <location>
        <begin position="18"/>
        <end position="30"/>
    </location>
</feature>
<feature type="region of interest" description="Disordered" evidence="1">
    <location>
        <begin position="69"/>
        <end position="112"/>
    </location>
</feature>
<feature type="region of interest" description="Disordered" evidence="1">
    <location>
        <begin position="1"/>
        <end position="30"/>
    </location>
</feature>
<evidence type="ECO:0000256" key="1">
    <source>
        <dbReference type="SAM" id="MobiDB-lite"/>
    </source>
</evidence>
<proteinExistence type="predicted"/>
<gene>
    <name evidence="2" type="ORF">NLJ89_g12399</name>
</gene>